<gene>
    <name evidence="1" type="ORF">CR201_G0045543</name>
</gene>
<reference evidence="1" key="1">
    <citation type="submission" date="2017-12" db="EMBL/GenBank/DDBJ databases">
        <title>High-resolution comparative analysis of great ape genomes.</title>
        <authorList>
            <person name="Pollen A."/>
            <person name="Hastie A."/>
            <person name="Hormozdiari F."/>
            <person name="Dougherty M."/>
            <person name="Liu R."/>
            <person name="Chaisson M."/>
            <person name="Hoppe E."/>
            <person name="Hill C."/>
            <person name="Pang A."/>
            <person name="Hillier L."/>
            <person name="Baker C."/>
            <person name="Armstrong J."/>
            <person name="Shendure J."/>
            <person name="Paten B."/>
            <person name="Wilson R."/>
            <person name="Chao H."/>
            <person name="Schneider V."/>
            <person name="Ventura M."/>
            <person name="Kronenberg Z."/>
            <person name="Murali S."/>
            <person name="Gordon D."/>
            <person name="Cantsilieris S."/>
            <person name="Munson K."/>
            <person name="Nelson B."/>
            <person name="Raja A."/>
            <person name="Underwood J."/>
            <person name="Diekhans M."/>
            <person name="Fiddes I."/>
            <person name="Haussler D."/>
            <person name="Eichler E."/>
        </authorList>
    </citation>
    <scope>NUCLEOTIDE SEQUENCE [LARGE SCALE GENOMIC DNA]</scope>
    <source>
        <strain evidence="1">Susie</strain>
    </source>
</reference>
<name>A0A2J8S7F2_PONAB</name>
<dbReference type="EMBL" id="NDHI03003602">
    <property type="protein sequence ID" value="PNJ16698.1"/>
    <property type="molecule type" value="Genomic_DNA"/>
</dbReference>
<sequence length="136" mass="14496">MAARCSARWLLVAVGTQRLPAASGRGARPPREGVVGAWLSRKLSVPAFASSLTFRGPRALLTLRPGGSLTGEGRWTLALSPRLQCNGVILAHCNLSLPGSNSSHASASQEQNITLSFVLPPSTQVPLWPKKIITRY</sequence>
<accession>A0A2J8S7F2</accession>
<organism evidence="1">
    <name type="scientific">Pongo abelii</name>
    <name type="common">Sumatran orangutan</name>
    <name type="synonym">Pongo pygmaeus abelii</name>
    <dbReference type="NCBI Taxonomy" id="9601"/>
    <lineage>
        <taxon>Eukaryota</taxon>
        <taxon>Metazoa</taxon>
        <taxon>Chordata</taxon>
        <taxon>Craniata</taxon>
        <taxon>Vertebrata</taxon>
        <taxon>Euteleostomi</taxon>
        <taxon>Mammalia</taxon>
        <taxon>Eutheria</taxon>
        <taxon>Euarchontoglires</taxon>
        <taxon>Primates</taxon>
        <taxon>Haplorrhini</taxon>
        <taxon>Catarrhini</taxon>
        <taxon>Hominidae</taxon>
        <taxon>Pongo</taxon>
    </lineage>
</organism>
<protein>
    <submittedName>
        <fullName evidence="1">DNAJA3 isoform 8</fullName>
    </submittedName>
</protein>
<dbReference type="PANTHER" id="PTHR12138:SF162">
    <property type="entry name" value="CHROMOSOME UNDETERMINED SCAFFOLD_275, WHOLE GENOME SHOTGUN SEQUENCE"/>
    <property type="match status" value="1"/>
</dbReference>
<dbReference type="AlphaFoldDB" id="A0A2J8S7F2"/>
<proteinExistence type="predicted"/>
<dbReference type="PANTHER" id="PTHR12138">
    <property type="entry name" value="PRIMATE-EXPANDED PROTEIN FAMILY"/>
    <property type="match status" value="1"/>
</dbReference>
<comment type="caution">
    <text evidence="1">The sequence shown here is derived from an EMBL/GenBank/DDBJ whole genome shotgun (WGS) entry which is preliminary data.</text>
</comment>
<evidence type="ECO:0000313" key="1">
    <source>
        <dbReference type="EMBL" id="PNJ16698.1"/>
    </source>
</evidence>